<comment type="caution">
    <text evidence="10">The sequence shown here is derived from an EMBL/GenBank/DDBJ whole genome shotgun (WGS) entry which is preliminary data.</text>
</comment>
<evidence type="ECO:0000259" key="9">
    <source>
        <dbReference type="Pfam" id="PF21238"/>
    </source>
</evidence>
<dbReference type="NCBIfam" id="TIGR01213">
    <property type="entry name" value="pseudo_Pus10arc"/>
    <property type="match status" value="1"/>
</dbReference>
<dbReference type="STRING" id="658196.A0A397SEW6"/>
<sequence>MSKKRFWENDHELIPQIRVSNESDRWKRVRYDDVNEDIEVLYSNVMQYVMENYINLTYRTIVDTLLDIKCCARCIFRFLGVRDYKCYATSEEVLLKILNRIRLNEENITTSSTLQEEHPSTNILLSKTQEKPICTTCFDLLYQADTIECLWPIIENFNSHNFQVKTFNLSVSLPSGTIINNHSIKVYIRQTCRERNLSVDLSNTIDLKDPFKHLLGWSIEKKLGLKYYYQSPFNISIEYYHKNSQQNHLILTHIPSAEFQLKKVRIKGKAIWTGDSRQNIIAALEKVPDSDFISIAKCPPLEDKERWENYPPILEHSAIYVGGRYIKLSREISQSPWIINGERLAETSIAECIGEILREKFKCDDYNFVAAGREDVNVRMLGNGRPFYFEIMNPRNPFFFQQELDNTQKEINKTHKNLVQISHLTMITEQDLVIIKEGEETKRKTYSALVWISKIVTSEIIDKINQYQDKEFIIEQQTPIRVLQRRTQMVRPKIIYSMKAKALENHFLTLQLQTEAGTYIKEFIHGDLGRTKPNLGDLLDCYADIMALDVLEVDLKWPPN</sequence>
<comment type="similarity">
    <text evidence="1">Belongs to the pseudouridine synthase Pus10 family.</text>
</comment>
<keyword evidence="3" id="KW-0819">tRNA processing</keyword>
<dbReference type="EC" id="5.4.99.25" evidence="2"/>
<dbReference type="GO" id="GO:0160148">
    <property type="term" value="F:tRNA pseudouridine(55) synthase activity"/>
    <property type="evidence" value="ECO:0007669"/>
    <property type="project" value="UniProtKB-EC"/>
</dbReference>
<dbReference type="Gene3D" id="1.10.10.2050">
    <property type="match status" value="1"/>
</dbReference>
<gene>
    <name evidence="10" type="ORF">C1645_787617</name>
</gene>
<dbReference type="Pfam" id="PF21238">
    <property type="entry name" value="Pus10_C"/>
    <property type="match status" value="1"/>
</dbReference>
<dbReference type="InterPro" id="IPR039894">
    <property type="entry name" value="Pus10-like"/>
</dbReference>
<dbReference type="Gene3D" id="3.30.70.2510">
    <property type="match status" value="1"/>
</dbReference>
<dbReference type="InterPro" id="IPR048741">
    <property type="entry name" value="Pus10-like_C"/>
</dbReference>
<dbReference type="GO" id="GO:0031119">
    <property type="term" value="P:tRNA pseudouridine synthesis"/>
    <property type="evidence" value="ECO:0007669"/>
    <property type="project" value="UniProtKB-ARBA"/>
</dbReference>
<proteinExistence type="inferred from homology"/>
<evidence type="ECO:0000313" key="11">
    <source>
        <dbReference type="Proteomes" id="UP000265703"/>
    </source>
</evidence>
<evidence type="ECO:0000256" key="4">
    <source>
        <dbReference type="ARBA" id="ARBA00023235"/>
    </source>
</evidence>
<dbReference type="FunFam" id="3.30.70.2510:FF:000001">
    <property type="entry name" value="tRNA pseudouridine synthase Pus10"/>
    <property type="match status" value="1"/>
</dbReference>
<evidence type="ECO:0000259" key="8">
    <source>
        <dbReference type="Pfam" id="PF21237"/>
    </source>
</evidence>
<dbReference type="Proteomes" id="UP000265703">
    <property type="component" value="Unassembled WGS sequence"/>
</dbReference>
<dbReference type="GO" id="GO:0003723">
    <property type="term" value="F:RNA binding"/>
    <property type="evidence" value="ECO:0007669"/>
    <property type="project" value="InterPro"/>
</dbReference>
<evidence type="ECO:0000313" key="10">
    <source>
        <dbReference type="EMBL" id="RIA82785.1"/>
    </source>
</evidence>
<protein>
    <recommendedName>
        <fullName evidence="2">tRNA pseudouridine(55) synthase</fullName>
        <ecNumber evidence="2">5.4.99.25</ecNumber>
    </recommendedName>
    <alternativeName>
        <fullName evidence="7">tRNA pseudouridine 55 synthase</fullName>
    </alternativeName>
    <alternativeName>
        <fullName evidence="5">tRNA pseudouridylate synthase</fullName>
    </alternativeName>
    <alternativeName>
        <fullName evidence="6">tRNA-uridine isomerase</fullName>
    </alternativeName>
</protein>
<dbReference type="PANTHER" id="PTHR21568:SF0">
    <property type="entry name" value="TRNA PSEUDOURIDINE SYNTHASE PUS10"/>
    <property type="match status" value="1"/>
</dbReference>
<feature type="domain" description="Pus10 N-terminal eukaryotes" evidence="8">
    <location>
        <begin position="134"/>
        <end position="303"/>
    </location>
</feature>
<evidence type="ECO:0000256" key="7">
    <source>
        <dbReference type="ARBA" id="ARBA00083669"/>
    </source>
</evidence>
<keyword evidence="4" id="KW-0413">Isomerase</keyword>
<keyword evidence="11" id="KW-1185">Reference proteome</keyword>
<feature type="domain" description="Pus10-like C-terminal" evidence="9">
    <location>
        <begin position="320"/>
        <end position="554"/>
    </location>
</feature>
<dbReference type="InterPro" id="IPR048742">
    <property type="entry name" value="Pus10_N_euk"/>
</dbReference>
<dbReference type="Pfam" id="PF21237">
    <property type="entry name" value="Pus10_N_euk"/>
    <property type="match status" value="1"/>
</dbReference>
<dbReference type="SUPFAM" id="SSF55120">
    <property type="entry name" value="Pseudouridine synthase"/>
    <property type="match status" value="1"/>
</dbReference>
<organism evidence="10 11">
    <name type="scientific">Glomus cerebriforme</name>
    <dbReference type="NCBI Taxonomy" id="658196"/>
    <lineage>
        <taxon>Eukaryota</taxon>
        <taxon>Fungi</taxon>
        <taxon>Fungi incertae sedis</taxon>
        <taxon>Mucoromycota</taxon>
        <taxon>Glomeromycotina</taxon>
        <taxon>Glomeromycetes</taxon>
        <taxon>Glomerales</taxon>
        <taxon>Glomeraceae</taxon>
        <taxon>Glomus</taxon>
    </lineage>
</organism>
<dbReference type="InterPro" id="IPR020103">
    <property type="entry name" value="PsdUridine_synth_cat_dom_sf"/>
</dbReference>
<dbReference type="PANTHER" id="PTHR21568">
    <property type="entry name" value="TRNA PSEUDOURIDINE SYNTHASE PUS10"/>
    <property type="match status" value="1"/>
</dbReference>
<dbReference type="EMBL" id="QKYT01000630">
    <property type="protein sequence ID" value="RIA82785.1"/>
    <property type="molecule type" value="Genomic_DNA"/>
</dbReference>
<evidence type="ECO:0000256" key="1">
    <source>
        <dbReference type="ARBA" id="ARBA00009652"/>
    </source>
</evidence>
<evidence type="ECO:0000256" key="2">
    <source>
        <dbReference type="ARBA" id="ARBA00012787"/>
    </source>
</evidence>
<evidence type="ECO:0000256" key="5">
    <source>
        <dbReference type="ARBA" id="ARBA00075270"/>
    </source>
</evidence>
<evidence type="ECO:0000256" key="3">
    <source>
        <dbReference type="ARBA" id="ARBA00022694"/>
    </source>
</evidence>
<dbReference type="Gene3D" id="3.30.70.3190">
    <property type="match status" value="1"/>
</dbReference>
<reference evidence="10 11" key="1">
    <citation type="submission" date="2018-06" db="EMBL/GenBank/DDBJ databases">
        <title>Comparative genomics reveals the genomic features of Rhizophagus irregularis, R. cerebriforme, R. diaphanum and Gigaspora rosea, and their symbiotic lifestyle signature.</title>
        <authorList>
            <person name="Morin E."/>
            <person name="San Clemente H."/>
            <person name="Chen E.C.H."/>
            <person name="De La Providencia I."/>
            <person name="Hainaut M."/>
            <person name="Kuo A."/>
            <person name="Kohler A."/>
            <person name="Murat C."/>
            <person name="Tang N."/>
            <person name="Roy S."/>
            <person name="Loubradou J."/>
            <person name="Henrissat B."/>
            <person name="Grigoriev I.V."/>
            <person name="Corradi N."/>
            <person name="Roux C."/>
            <person name="Martin F.M."/>
        </authorList>
    </citation>
    <scope>NUCLEOTIDE SEQUENCE [LARGE SCALE GENOMIC DNA]</scope>
    <source>
        <strain evidence="10 11">DAOM 227022</strain>
    </source>
</reference>
<dbReference type="OrthoDB" id="271937at2759"/>
<dbReference type="FunFam" id="3.30.70.3190:FF:000001">
    <property type="entry name" value="tRNA pseudouridine synthase Pus10"/>
    <property type="match status" value="1"/>
</dbReference>
<accession>A0A397SEW6</accession>
<name>A0A397SEW6_9GLOM</name>
<dbReference type="AlphaFoldDB" id="A0A397SEW6"/>
<evidence type="ECO:0000256" key="6">
    <source>
        <dbReference type="ARBA" id="ARBA00079393"/>
    </source>
</evidence>